<dbReference type="AlphaFoldDB" id="A0AAD4VQM4"/>
<evidence type="ECO:0000313" key="2">
    <source>
        <dbReference type="Proteomes" id="UP001054821"/>
    </source>
</evidence>
<comment type="caution">
    <text evidence="1">The sequence shown here is derived from an EMBL/GenBank/DDBJ whole genome shotgun (WGS) entry which is preliminary data.</text>
</comment>
<dbReference type="EMBL" id="JAJFAZ020000005">
    <property type="protein sequence ID" value="KAI5328261.1"/>
    <property type="molecule type" value="Genomic_DNA"/>
</dbReference>
<sequence>MVSLSRHKILDMEKSVTQLVDLTKSMKEGHRQDKLEEMEKSLTQLVEDLRLLLASTANPSKPETTTIPNSTVHEAVNPYPRRGCGQRRCQTPILKPLATFSDGCFIQAARFFSHFNLFIFLPENQIKGLDASSAKSPCGHIFDVGTRLLHRSTIPQSKSFKPNGFMFSASEKIYCISSLSCMHPFPKLSFEKYDPDEKTWGSMPPFPFFNGYHMNIEDYAVFYGVILFSLGYMSMDFDIVAFHKIRKGNEWNKQKLNTYDNAPFSGRAVVVHDIIYALHMHGHDVILAFSFSVDEGDDDDAYSLSKLFVLRSPEPIIGSSLTTASRLTMGIMNPHKRSKEAKQEIAGMKEEVDPVQHEKANQEKPKNDTCFWFDYCFMP</sequence>
<accession>A0AAD4VQM4</accession>
<organism evidence="1 2">
    <name type="scientific">Prunus dulcis</name>
    <name type="common">Almond</name>
    <name type="synonym">Amygdalus dulcis</name>
    <dbReference type="NCBI Taxonomy" id="3755"/>
    <lineage>
        <taxon>Eukaryota</taxon>
        <taxon>Viridiplantae</taxon>
        <taxon>Streptophyta</taxon>
        <taxon>Embryophyta</taxon>
        <taxon>Tracheophyta</taxon>
        <taxon>Spermatophyta</taxon>
        <taxon>Magnoliopsida</taxon>
        <taxon>eudicotyledons</taxon>
        <taxon>Gunneridae</taxon>
        <taxon>Pentapetalae</taxon>
        <taxon>rosids</taxon>
        <taxon>fabids</taxon>
        <taxon>Rosales</taxon>
        <taxon>Rosaceae</taxon>
        <taxon>Amygdaloideae</taxon>
        <taxon>Amygdaleae</taxon>
        <taxon>Prunus</taxon>
    </lineage>
</organism>
<reference evidence="1 2" key="1">
    <citation type="journal article" date="2022" name="G3 (Bethesda)">
        <title>Whole-genome sequence and methylome profiling of the almond [Prunus dulcis (Mill.) D.A. Webb] cultivar 'Nonpareil'.</title>
        <authorList>
            <person name="D'Amico-Willman K.M."/>
            <person name="Ouma W.Z."/>
            <person name="Meulia T."/>
            <person name="Sideli G.M."/>
            <person name="Gradziel T.M."/>
            <person name="Fresnedo-Ramirez J."/>
        </authorList>
    </citation>
    <scope>NUCLEOTIDE SEQUENCE [LARGE SCALE GENOMIC DNA]</scope>
    <source>
        <strain evidence="1">Clone GOH B32 T37-40</strain>
    </source>
</reference>
<gene>
    <name evidence="1" type="ORF">L3X38_027658</name>
</gene>
<proteinExistence type="predicted"/>
<protein>
    <submittedName>
        <fullName evidence="1">Uncharacterized protein</fullName>
    </submittedName>
</protein>
<keyword evidence="2" id="KW-1185">Reference proteome</keyword>
<evidence type="ECO:0000313" key="1">
    <source>
        <dbReference type="EMBL" id="KAI5328261.1"/>
    </source>
</evidence>
<dbReference type="Proteomes" id="UP001054821">
    <property type="component" value="Chromosome 5"/>
</dbReference>
<name>A0AAD4VQM4_PRUDU</name>